<name>A0ABU5I0W8_9HYPH</name>
<dbReference type="RefSeq" id="WP_322186082.1">
    <property type="nucleotide sequence ID" value="NZ_JAXLPB010000002.1"/>
</dbReference>
<organism evidence="1 2">
    <name type="scientific">Fulvimarina uroteuthidis</name>
    <dbReference type="NCBI Taxonomy" id="3098149"/>
    <lineage>
        <taxon>Bacteria</taxon>
        <taxon>Pseudomonadati</taxon>
        <taxon>Pseudomonadota</taxon>
        <taxon>Alphaproteobacteria</taxon>
        <taxon>Hyphomicrobiales</taxon>
        <taxon>Aurantimonadaceae</taxon>
        <taxon>Fulvimarina</taxon>
    </lineage>
</organism>
<evidence type="ECO:0000313" key="2">
    <source>
        <dbReference type="Proteomes" id="UP001294412"/>
    </source>
</evidence>
<dbReference type="EMBL" id="JAXLPB010000002">
    <property type="protein sequence ID" value="MDY8108603.1"/>
    <property type="molecule type" value="Genomic_DNA"/>
</dbReference>
<evidence type="ECO:0008006" key="3">
    <source>
        <dbReference type="Google" id="ProtNLM"/>
    </source>
</evidence>
<protein>
    <recommendedName>
        <fullName evidence="3">PepSY domain-containing protein</fullName>
    </recommendedName>
</protein>
<dbReference type="Proteomes" id="UP001294412">
    <property type="component" value="Unassembled WGS sequence"/>
</dbReference>
<sequence>MEVKTVVRQAKEYVADLLAEEGVTDLGLEEVFLDDRDRAWNVTVGFSRPWNMQKNAFTMISGAEDARRTYRVVKIDDADGRVLSFTKRDGID</sequence>
<accession>A0ABU5I0W8</accession>
<comment type="caution">
    <text evidence="1">The sequence shown here is derived from an EMBL/GenBank/DDBJ whole genome shotgun (WGS) entry which is preliminary data.</text>
</comment>
<evidence type="ECO:0000313" key="1">
    <source>
        <dbReference type="EMBL" id="MDY8108603.1"/>
    </source>
</evidence>
<reference evidence="1 2" key="1">
    <citation type="submission" date="2023-12" db="EMBL/GenBank/DDBJ databases">
        <title>Description of Novel Strain Fulvimarina sp. 2208YS6-2-32 isolated from Uroteuthis (Photololigo) edulis.</title>
        <authorList>
            <person name="Park J.-S."/>
        </authorList>
    </citation>
    <scope>NUCLEOTIDE SEQUENCE [LARGE SCALE GENOMIC DNA]</scope>
    <source>
        <strain evidence="1 2">2208YS6-2-32</strain>
    </source>
</reference>
<proteinExistence type="predicted"/>
<gene>
    <name evidence="1" type="ORF">U0C82_05465</name>
</gene>
<keyword evidence="2" id="KW-1185">Reference proteome</keyword>